<evidence type="ECO:0000259" key="3">
    <source>
        <dbReference type="Pfam" id="PF00149"/>
    </source>
</evidence>
<dbReference type="GO" id="GO:0046872">
    <property type="term" value="F:metal ion binding"/>
    <property type="evidence" value="ECO:0007669"/>
    <property type="project" value="InterPro"/>
</dbReference>
<dbReference type="PANTHER" id="PTHR22953">
    <property type="entry name" value="ACID PHOSPHATASE RELATED"/>
    <property type="match status" value="1"/>
</dbReference>
<dbReference type="SUPFAM" id="SSF63829">
    <property type="entry name" value="Calcium-dependent phosphotriesterase"/>
    <property type="match status" value="1"/>
</dbReference>
<dbReference type="RefSeq" id="WP_147895622.1">
    <property type="nucleotide sequence ID" value="NZ_VRSV01000002.1"/>
</dbReference>
<dbReference type="InterPro" id="IPR015943">
    <property type="entry name" value="WD40/YVTN_repeat-like_dom_sf"/>
</dbReference>
<evidence type="ECO:0000313" key="6">
    <source>
        <dbReference type="Proteomes" id="UP000321034"/>
    </source>
</evidence>
<dbReference type="SUPFAM" id="SSF49363">
    <property type="entry name" value="Purple acid phosphatase, N-terminal domain"/>
    <property type="match status" value="1"/>
</dbReference>
<dbReference type="SUPFAM" id="SSF63825">
    <property type="entry name" value="YWTD domain"/>
    <property type="match status" value="1"/>
</dbReference>
<feature type="signal peptide" evidence="2">
    <location>
        <begin position="1"/>
        <end position="34"/>
    </location>
</feature>
<dbReference type="Pfam" id="PF00149">
    <property type="entry name" value="Metallophos"/>
    <property type="match status" value="1"/>
</dbReference>
<dbReference type="InterPro" id="IPR029052">
    <property type="entry name" value="Metallo-depent_PP-like"/>
</dbReference>
<dbReference type="Gene3D" id="2.60.40.380">
    <property type="entry name" value="Purple acid phosphatase-like, N-terminal"/>
    <property type="match status" value="1"/>
</dbReference>
<dbReference type="Proteomes" id="UP000321034">
    <property type="component" value="Unassembled WGS sequence"/>
</dbReference>
<organism evidence="5 6">
    <name type="scientific">Microbacterium hatanonis</name>
    <dbReference type="NCBI Taxonomy" id="404366"/>
    <lineage>
        <taxon>Bacteria</taxon>
        <taxon>Bacillati</taxon>
        <taxon>Actinomycetota</taxon>
        <taxon>Actinomycetes</taxon>
        <taxon>Micrococcales</taxon>
        <taxon>Microbacteriaceae</taxon>
        <taxon>Microbacterium</taxon>
    </lineage>
</organism>
<dbReference type="InterPro" id="IPR008963">
    <property type="entry name" value="Purple_acid_Pase-like_N"/>
</dbReference>
<keyword evidence="6" id="KW-1185">Reference proteome</keyword>
<dbReference type="InterPro" id="IPR039331">
    <property type="entry name" value="PAPs-like"/>
</dbReference>
<evidence type="ECO:0008006" key="7">
    <source>
        <dbReference type="Google" id="ProtNLM"/>
    </source>
</evidence>
<dbReference type="Pfam" id="PF16656">
    <property type="entry name" value="Pur_ac_phosph_N"/>
    <property type="match status" value="1"/>
</dbReference>
<dbReference type="OrthoDB" id="9804511at2"/>
<evidence type="ECO:0000259" key="4">
    <source>
        <dbReference type="Pfam" id="PF16656"/>
    </source>
</evidence>
<name>A0A5C8HZG6_9MICO</name>
<feature type="domain" description="Purple acid phosphatase N-terminal" evidence="4">
    <location>
        <begin position="49"/>
        <end position="146"/>
    </location>
</feature>
<dbReference type="Gene3D" id="3.60.21.10">
    <property type="match status" value="1"/>
</dbReference>
<dbReference type="PANTHER" id="PTHR22953:SF153">
    <property type="entry name" value="PURPLE ACID PHOSPHATASE"/>
    <property type="match status" value="1"/>
</dbReference>
<feature type="non-terminal residue" evidence="5">
    <location>
        <position position="942"/>
    </location>
</feature>
<dbReference type="Gene3D" id="2.130.10.10">
    <property type="entry name" value="YVTN repeat-like/Quinoprotein amine dehydrogenase"/>
    <property type="match status" value="2"/>
</dbReference>
<accession>A0A5C8HZG6</accession>
<keyword evidence="1 2" id="KW-0732">Signal</keyword>
<reference evidence="5 6" key="1">
    <citation type="submission" date="2019-08" db="EMBL/GenBank/DDBJ databases">
        <authorList>
            <person name="Dong K."/>
        </authorList>
    </citation>
    <scope>NUCLEOTIDE SEQUENCE [LARGE SCALE GENOMIC DNA]</scope>
    <source>
        <strain evidence="5 6">JCM14558</strain>
    </source>
</reference>
<protein>
    <recommendedName>
        <fullName evidence="7">Metallophosphoesterase family protein</fullName>
    </recommendedName>
</protein>
<evidence type="ECO:0000256" key="1">
    <source>
        <dbReference type="ARBA" id="ARBA00022729"/>
    </source>
</evidence>
<dbReference type="SUPFAM" id="SSF56300">
    <property type="entry name" value="Metallo-dependent phosphatases"/>
    <property type="match status" value="1"/>
</dbReference>
<feature type="domain" description="Calcineurin-like phosphoesterase" evidence="3">
    <location>
        <begin position="156"/>
        <end position="348"/>
    </location>
</feature>
<comment type="caution">
    <text evidence="5">The sequence shown here is derived from an EMBL/GenBank/DDBJ whole genome shotgun (WGS) entry which is preliminary data.</text>
</comment>
<sequence length="942" mass="102534">MARFRTAGRVLAAGVAFGVIAASGVLVATAPASAASVPAAERYAPHIVPDRITLLPGADPTTQQVVSWRSSTGVRQGVVEYRTMTAEPYPGGIVALDAQQRVEQVTKFGYTNVVHTATLSGLRPGTTYMYRVGDGTNFSEWQDFDTSAADDADTFSFLYFGDVQNGILSDASRVVRNAFRDRPNADLVLQVGDLVNDAEADDQWGELYEAFSYGLGTQDLLTTPGNHEYEGRLSPQWDSMYAYPDNGPQGEGTVYDELDGTVYYTDHEGVRFISLNSNVVSTEGLKIQGDWLQKVLDESTQQWTVVYFHHPVYSLDEGRNNLGIRQEWGPIFERNNVDLVLTGHDHAYGRGNLLANEQNLPAGADPELSSTGPVYVTSSVGSKFYNAGPRHWNENEGHLRRLETGLQTYQMIDVSGGTMRFESRTADGKFFDGFTITKSGDSKLVVDGVEPQVIDPGTPSPCLGCENPNPTDPTDPTDPEVPAGEFDYEQTAQLDAVMPNGTADAAHTAALPAGAAYDQKRDVLYLGDQNGRKIFEIDPDTDAVLREMTLPENIRDLGIDEENKLLYVGQQNKNWVVVSIADESFGQVVRGPYPIIESQRSIDVDPANDYVYVAVPARGVEVFRASTGESLGVINGTKDAYYVAADPKTGTIVTTKFQGVAGTPDLQAFAANDGFALLWEKEVRAGARQVDIDSEHGLLYVGYTGTSADRGGFSVHALNSGASLVDKVGPEFGKDGYGIVVDEEGQRVFVANRDFRLNPPGEELVPFAVTESTRIAEPEAETFAYERLTDLDSVMPNSSTDAAHKAALPAGVAYDQTRDVLYLGDQNSRQIFEIDPDSDQVRRSMTLPENIRDLGIDEEKQLLYVGQQNKNWVVVSIADATFGQVVRGPYPIIESQRSIDVDPANDYVYVAVPARGVEVFRASTGESLGVINGTKDAYYVAA</sequence>
<dbReference type="GO" id="GO:0003993">
    <property type="term" value="F:acid phosphatase activity"/>
    <property type="evidence" value="ECO:0007669"/>
    <property type="project" value="InterPro"/>
</dbReference>
<dbReference type="InterPro" id="IPR015914">
    <property type="entry name" value="PAPs_N"/>
</dbReference>
<proteinExistence type="predicted"/>
<dbReference type="InterPro" id="IPR004843">
    <property type="entry name" value="Calcineurin-like_PHP"/>
</dbReference>
<gene>
    <name evidence="5" type="ORF">FVP77_16655</name>
</gene>
<evidence type="ECO:0000256" key="2">
    <source>
        <dbReference type="SAM" id="SignalP"/>
    </source>
</evidence>
<evidence type="ECO:0000313" key="5">
    <source>
        <dbReference type="EMBL" id="TXK10454.1"/>
    </source>
</evidence>
<dbReference type="EMBL" id="VRSV01000002">
    <property type="protein sequence ID" value="TXK10454.1"/>
    <property type="molecule type" value="Genomic_DNA"/>
</dbReference>
<dbReference type="AlphaFoldDB" id="A0A5C8HZG6"/>
<feature type="chain" id="PRO_5023015326" description="Metallophosphoesterase family protein" evidence="2">
    <location>
        <begin position="35"/>
        <end position="942"/>
    </location>
</feature>